<dbReference type="Pfam" id="PF03466">
    <property type="entry name" value="LysR_substrate"/>
    <property type="match status" value="1"/>
</dbReference>
<dbReference type="AlphaFoldDB" id="A0A495W924"/>
<evidence type="ECO:0000313" key="7">
    <source>
        <dbReference type="Proteomes" id="UP000270626"/>
    </source>
</evidence>
<dbReference type="Pfam" id="PF00126">
    <property type="entry name" value="HTH_1"/>
    <property type="match status" value="1"/>
</dbReference>
<dbReference type="PROSITE" id="PS50931">
    <property type="entry name" value="HTH_LYSR"/>
    <property type="match status" value="1"/>
</dbReference>
<evidence type="ECO:0000313" key="6">
    <source>
        <dbReference type="EMBL" id="RKT58216.1"/>
    </source>
</evidence>
<organism evidence="6 7">
    <name type="scientific">Azonexus fungiphilus</name>
    <dbReference type="NCBI Taxonomy" id="146940"/>
    <lineage>
        <taxon>Bacteria</taxon>
        <taxon>Pseudomonadati</taxon>
        <taxon>Pseudomonadota</taxon>
        <taxon>Betaproteobacteria</taxon>
        <taxon>Rhodocyclales</taxon>
        <taxon>Azonexaceae</taxon>
        <taxon>Azonexus</taxon>
    </lineage>
</organism>
<evidence type="ECO:0000256" key="4">
    <source>
        <dbReference type="ARBA" id="ARBA00023163"/>
    </source>
</evidence>
<protein>
    <submittedName>
        <fullName evidence="6">LysR family glycine cleavage system transcriptional activator</fullName>
    </submittedName>
</protein>
<dbReference type="InterPro" id="IPR000847">
    <property type="entry name" value="LysR_HTH_N"/>
</dbReference>
<dbReference type="CDD" id="cd08432">
    <property type="entry name" value="PBP2_GcdR_TrpI_HvrB_AmpR_like"/>
    <property type="match status" value="1"/>
</dbReference>
<dbReference type="OrthoDB" id="9178397at2"/>
<dbReference type="Gene3D" id="1.10.10.10">
    <property type="entry name" value="Winged helix-like DNA-binding domain superfamily/Winged helix DNA-binding domain"/>
    <property type="match status" value="1"/>
</dbReference>
<keyword evidence="3" id="KW-0238">DNA-binding</keyword>
<dbReference type="GO" id="GO:0006351">
    <property type="term" value="P:DNA-templated transcription"/>
    <property type="evidence" value="ECO:0007669"/>
    <property type="project" value="TreeGrafter"/>
</dbReference>
<dbReference type="InterPro" id="IPR005119">
    <property type="entry name" value="LysR_subst-bd"/>
</dbReference>
<dbReference type="GO" id="GO:0003700">
    <property type="term" value="F:DNA-binding transcription factor activity"/>
    <property type="evidence" value="ECO:0007669"/>
    <property type="project" value="InterPro"/>
</dbReference>
<sequence>MAYRLPPLPALRAFEAAARHLSFKKAAEELHVTPAAVSLQIRQLEAYLGLALFRRLTRAIELTAQGRAMLPKLREGFDCLAAAVDLSRDGGDGALTVHAPPSFASRWLVGRLPGFAAAHPGIALRLASDDDNVDRQGDTAAHEPRPVDPRLAESEVAIRYGTGRYPGLRVDKILAPVYAPVCSPQLLREQALTSPADLARLVLIHDETIADAGLQPGWAQWLAAAGVGGVDARRGLRFSNATLAVEAALGGQGVALAVVPLVEAELAAGRLVRPFALSIPSPYAYWLVMSEALAGRPAVAAFRDWILAAGGR</sequence>
<dbReference type="PANTHER" id="PTHR30537:SF26">
    <property type="entry name" value="GLYCINE CLEAVAGE SYSTEM TRANSCRIPTIONAL ACTIVATOR"/>
    <property type="match status" value="1"/>
</dbReference>
<keyword evidence="2" id="KW-0805">Transcription regulation</keyword>
<name>A0A495W924_9RHOO</name>
<dbReference type="PANTHER" id="PTHR30537">
    <property type="entry name" value="HTH-TYPE TRANSCRIPTIONAL REGULATOR"/>
    <property type="match status" value="1"/>
</dbReference>
<evidence type="ECO:0000259" key="5">
    <source>
        <dbReference type="PROSITE" id="PS50931"/>
    </source>
</evidence>
<dbReference type="InterPro" id="IPR036388">
    <property type="entry name" value="WH-like_DNA-bd_sf"/>
</dbReference>
<dbReference type="NCBIfam" id="NF008352">
    <property type="entry name" value="PRK11139.1"/>
    <property type="match status" value="1"/>
</dbReference>
<dbReference type="SUPFAM" id="SSF46785">
    <property type="entry name" value="Winged helix' DNA-binding domain"/>
    <property type="match status" value="1"/>
</dbReference>
<evidence type="ECO:0000256" key="1">
    <source>
        <dbReference type="ARBA" id="ARBA00009437"/>
    </source>
</evidence>
<dbReference type="SUPFAM" id="SSF53850">
    <property type="entry name" value="Periplasmic binding protein-like II"/>
    <property type="match status" value="1"/>
</dbReference>
<dbReference type="InterPro" id="IPR058163">
    <property type="entry name" value="LysR-type_TF_proteobact-type"/>
</dbReference>
<proteinExistence type="inferred from homology"/>
<gene>
    <name evidence="6" type="ORF">DFR40_2160</name>
</gene>
<dbReference type="PRINTS" id="PR00039">
    <property type="entry name" value="HTHLYSR"/>
</dbReference>
<reference evidence="6 7" key="1">
    <citation type="submission" date="2018-10" db="EMBL/GenBank/DDBJ databases">
        <title>Genomic Encyclopedia of Type Strains, Phase IV (KMG-IV): sequencing the most valuable type-strain genomes for metagenomic binning, comparative biology and taxonomic classification.</title>
        <authorList>
            <person name="Goeker M."/>
        </authorList>
    </citation>
    <scope>NUCLEOTIDE SEQUENCE [LARGE SCALE GENOMIC DNA]</scope>
    <source>
        <strain evidence="6 7">DSM 23841</strain>
    </source>
</reference>
<evidence type="ECO:0000256" key="3">
    <source>
        <dbReference type="ARBA" id="ARBA00023125"/>
    </source>
</evidence>
<keyword evidence="4" id="KW-0804">Transcription</keyword>
<dbReference type="FunFam" id="1.10.10.10:FF:000038">
    <property type="entry name" value="Glycine cleavage system transcriptional activator"/>
    <property type="match status" value="1"/>
</dbReference>
<dbReference type="Proteomes" id="UP000270626">
    <property type="component" value="Unassembled WGS sequence"/>
</dbReference>
<comment type="caution">
    <text evidence="6">The sequence shown here is derived from an EMBL/GenBank/DDBJ whole genome shotgun (WGS) entry which is preliminary data.</text>
</comment>
<dbReference type="InterPro" id="IPR036390">
    <property type="entry name" value="WH_DNA-bd_sf"/>
</dbReference>
<dbReference type="GO" id="GO:0043565">
    <property type="term" value="F:sequence-specific DNA binding"/>
    <property type="evidence" value="ECO:0007669"/>
    <property type="project" value="TreeGrafter"/>
</dbReference>
<dbReference type="Gene3D" id="3.40.190.10">
    <property type="entry name" value="Periplasmic binding protein-like II"/>
    <property type="match status" value="2"/>
</dbReference>
<dbReference type="RefSeq" id="WP_121458474.1">
    <property type="nucleotide sequence ID" value="NZ_JAANMQ010000001.1"/>
</dbReference>
<dbReference type="EMBL" id="RBXP01000015">
    <property type="protein sequence ID" value="RKT58216.1"/>
    <property type="molecule type" value="Genomic_DNA"/>
</dbReference>
<comment type="similarity">
    <text evidence="1">Belongs to the LysR transcriptional regulatory family.</text>
</comment>
<keyword evidence="7" id="KW-1185">Reference proteome</keyword>
<evidence type="ECO:0000256" key="2">
    <source>
        <dbReference type="ARBA" id="ARBA00023015"/>
    </source>
</evidence>
<feature type="domain" description="HTH lysR-type" evidence="5">
    <location>
        <begin position="6"/>
        <end position="63"/>
    </location>
</feature>
<accession>A0A495W924</accession>